<dbReference type="GeneID" id="76461408"/>
<dbReference type="PANTHER" id="PTHR42756:SF1">
    <property type="entry name" value="TRANSCRIPTIONAL REPRESSOR OF EMRAB OPERON"/>
    <property type="match status" value="1"/>
</dbReference>
<dbReference type="AlphaFoldDB" id="A1WM02"/>
<gene>
    <name evidence="5" type="ordered locus">Veis_2923</name>
</gene>
<dbReference type="OrthoDB" id="8759079at2"/>
<dbReference type="InterPro" id="IPR000835">
    <property type="entry name" value="HTH_MarR-typ"/>
</dbReference>
<keyword evidence="3" id="KW-0804">Transcription</keyword>
<dbReference type="PANTHER" id="PTHR42756">
    <property type="entry name" value="TRANSCRIPTIONAL REGULATOR, MARR"/>
    <property type="match status" value="1"/>
</dbReference>
<dbReference type="SUPFAM" id="SSF46785">
    <property type="entry name" value="Winged helix' DNA-binding domain"/>
    <property type="match status" value="1"/>
</dbReference>
<dbReference type="InterPro" id="IPR036390">
    <property type="entry name" value="WH_DNA-bd_sf"/>
</dbReference>
<keyword evidence="6" id="KW-1185">Reference proteome</keyword>
<evidence type="ECO:0000313" key="6">
    <source>
        <dbReference type="Proteomes" id="UP000000374"/>
    </source>
</evidence>
<organism evidence="5 6">
    <name type="scientific">Verminephrobacter eiseniae (strain EF01-2)</name>
    <dbReference type="NCBI Taxonomy" id="391735"/>
    <lineage>
        <taxon>Bacteria</taxon>
        <taxon>Pseudomonadati</taxon>
        <taxon>Pseudomonadota</taxon>
        <taxon>Betaproteobacteria</taxon>
        <taxon>Burkholderiales</taxon>
        <taxon>Comamonadaceae</taxon>
        <taxon>Verminephrobacter</taxon>
    </lineage>
</organism>
<dbReference type="GO" id="GO:0003677">
    <property type="term" value="F:DNA binding"/>
    <property type="evidence" value="ECO:0007669"/>
    <property type="project" value="UniProtKB-KW"/>
</dbReference>
<evidence type="ECO:0000256" key="1">
    <source>
        <dbReference type="ARBA" id="ARBA00023015"/>
    </source>
</evidence>
<dbReference type="EMBL" id="CP000542">
    <property type="protein sequence ID" value="ABM58659.1"/>
    <property type="molecule type" value="Genomic_DNA"/>
</dbReference>
<dbReference type="PROSITE" id="PS50995">
    <property type="entry name" value="HTH_MARR_2"/>
    <property type="match status" value="1"/>
</dbReference>
<evidence type="ECO:0000313" key="5">
    <source>
        <dbReference type="EMBL" id="ABM58659.1"/>
    </source>
</evidence>
<dbReference type="InterPro" id="IPR036388">
    <property type="entry name" value="WH-like_DNA-bd_sf"/>
</dbReference>
<accession>A1WM02</accession>
<dbReference type="Proteomes" id="UP000000374">
    <property type="component" value="Chromosome"/>
</dbReference>
<reference evidence="6" key="1">
    <citation type="submission" date="2006-12" db="EMBL/GenBank/DDBJ databases">
        <title>Complete sequence of chromosome 1 of Verminephrobacter eiseniae EF01-2.</title>
        <authorList>
            <person name="Copeland A."/>
            <person name="Lucas S."/>
            <person name="Lapidus A."/>
            <person name="Barry K."/>
            <person name="Detter J.C."/>
            <person name="Glavina del Rio T."/>
            <person name="Dalin E."/>
            <person name="Tice H."/>
            <person name="Pitluck S."/>
            <person name="Chertkov O."/>
            <person name="Brettin T."/>
            <person name="Bruce D."/>
            <person name="Han C."/>
            <person name="Tapia R."/>
            <person name="Gilna P."/>
            <person name="Schmutz J."/>
            <person name="Larimer F."/>
            <person name="Land M."/>
            <person name="Hauser L."/>
            <person name="Kyrpides N."/>
            <person name="Kim E."/>
            <person name="Stahl D."/>
            <person name="Richardson P."/>
        </authorList>
    </citation>
    <scope>NUCLEOTIDE SEQUENCE [LARGE SCALE GENOMIC DNA]</scope>
    <source>
        <strain evidence="6">EF01-2</strain>
    </source>
</reference>
<dbReference type="SMART" id="SM00347">
    <property type="entry name" value="HTH_MARR"/>
    <property type="match status" value="1"/>
</dbReference>
<dbReference type="HOGENOM" id="CLU_083287_18_1_4"/>
<dbReference type="Pfam" id="PF01047">
    <property type="entry name" value="MarR"/>
    <property type="match status" value="1"/>
</dbReference>
<sequence length="176" mass="19619">MARLTAAREAEISTRLLKHWHETVPNDRMAHLVKDAARGFLRSLQLRLATQGVSLGHWSFLRILWEQDGLTQRALSQEAGVMGSTTLIALRAMESLGYIRRAQMAGNRKNMYVFLTPSGRALKQKLVPLAEEVNRLALRGLDEAAIATTRRSLLVMLDNLARDNLLAHAQAGDRAP</sequence>
<evidence type="ECO:0000256" key="3">
    <source>
        <dbReference type="ARBA" id="ARBA00023163"/>
    </source>
</evidence>
<keyword evidence="1" id="KW-0805">Transcription regulation</keyword>
<dbReference type="Gene3D" id="1.10.10.10">
    <property type="entry name" value="Winged helix-like DNA-binding domain superfamily/Winged helix DNA-binding domain"/>
    <property type="match status" value="1"/>
</dbReference>
<dbReference type="RefSeq" id="WP_011810655.1">
    <property type="nucleotide sequence ID" value="NC_008786.1"/>
</dbReference>
<feature type="domain" description="HTH marR-type" evidence="4">
    <location>
        <begin position="26"/>
        <end position="162"/>
    </location>
</feature>
<name>A1WM02_VEREI</name>
<evidence type="ECO:0000259" key="4">
    <source>
        <dbReference type="PROSITE" id="PS50995"/>
    </source>
</evidence>
<protein>
    <submittedName>
        <fullName evidence="5">Transcriptional regulator, MarR family</fullName>
    </submittedName>
</protein>
<evidence type="ECO:0000256" key="2">
    <source>
        <dbReference type="ARBA" id="ARBA00023125"/>
    </source>
</evidence>
<dbReference type="GO" id="GO:0003700">
    <property type="term" value="F:DNA-binding transcription factor activity"/>
    <property type="evidence" value="ECO:0007669"/>
    <property type="project" value="InterPro"/>
</dbReference>
<dbReference type="eggNOG" id="COG1846">
    <property type="taxonomic scope" value="Bacteria"/>
</dbReference>
<proteinExistence type="predicted"/>
<keyword evidence="2" id="KW-0238">DNA-binding</keyword>
<dbReference type="KEGG" id="vei:Veis_2923"/>